<dbReference type="GO" id="GO:0033068">
    <property type="term" value="P:macrolide biosynthetic process"/>
    <property type="evidence" value="ECO:0007669"/>
    <property type="project" value="UniProtKB-ARBA"/>
</dbReference>
<dbReference type="Pfam" id="PF02801">
    <property type="entry name" value="Ketoacyl-synt_C"/>
    <property type="match status" value="2"/>
</dbReference>
<dbReference type="InterPro" id="IPR020806">
    <property type="entry name" value="PKS_PP-bd"/>
</dbReference>
<dbReference type="PROSITE" id="PS00606">
    <property type="entry name" value="KS3_1"/>
    <property type="match status" value="2"/>
</dbReference>
<dbReference type="InterPro" id="IPR032821">
    <property type="entry name" value="PKS_assoc"/>
</dbReference>
<dbReference type="SMART" id="SM00826">
    <property type="entry name" value="PKS_DH"/>
    <property type="match status" value="1"/>
</dbReference>
<keyword evidence="14" id="KW-1185">Reference proteome</keyword>
<dbReference type="EMBL" id="NSJV01000193">
    <property type="protein sequence ID" value="PAU49090.1"/>
    <property type="molecule type" value="Genomic_DNA"/>
</dbReference>
<proteinExistence type="predicted"/>
<comment type="pathway">
    <text evidence="2">Antibiotic biosynthesis.</text>
</comment>
<dbReference type="GO" id="GO:0004312">
    <property type="term" value="F:fatty acid synthase activity"/>
    <property type="evidence" value="ECO:0007669"/>
    <property type="project" value="TreeGrafter"/>
</dbReference>
<evidence type="ECO:0000256" key="7">
    <source>
        <dbReference type="ARBA" id="ARBA00023268"/>
    </source>
</evidence>
<evidence type="ECO:0000256" key="2">
    <source>
        <dbReference type="ARBA" id="ARBA00004792"/>
    </source>
</evidence>
<accession>A0A2A2DCL5</accession>
<dbReference type="FunFam" id="1.10.1200.10:FF:000007">
    <property type="entry name" value="Probable polyketide synthase pks17"/>
    <property type="match status" value="1"/>
</dbReference>
<feature type="non-terminal residue" evidence="13">
    <location>
        <position position="2333"/>
    </location>
</feature>
<dbReference type="RefSeq" id="WP_095580372.1">
    <property type="nucleotide sequence ID" value="NZ_NSJV01000193.1"/>
</dbReference>
<dbReference type="InterPro" id="IPR049551">
    <property type="entry name" value="PKS_DH_C"/>
</dbReference>
<dbReference type="Pfam" id="PF00550">
    <property type="entry name" value="PP-binding"/>
    <property type="match status" value="1"/>
</dbReference>
<dbReference type="InterPro" id="IPR013968">
    <property type="entry name" value="PKS_KR"/>
</dbReference>
<dbReference type="InterPro" id="IPR020807">
    <property type="entry name" value="PKS_DH"/>
</dbReference>
<dbReference type="SMART" id="SM01294">
    <property type="entry name" value="PKS_PP_betabranch"/>
    <property type="match status" value="1"/>
</dbReference>
<dbReference type="Gene3D" id="3.40.50.720">
    <property type="entry name" value="NAD(P)-binding Rossmann-like Domain"/>
    <property type="match status" value="1"/>
</dbReference>
<keyword evidence="3" id="KW-0596">Phosphopantetheine</keyword>
<gene>
    <name evidence="13" type="ORF">CK936_09720</name>
</gene>
<dbReference type="Pfam" id="PF00698">
    <property type="entry name" value="Acyl_transf_1"/>
    <property type="match status" value="1"/>
</dbReference>
<dbReference type="InterPro" id="IPR014031">
    <property type="entry name" value="Ketoacyl_synth_C"/>
</dbReference>
<reference evidence="13 14" key="1">
    <citation type="submission" date="2017-08" db="EMBL/GenBank/DDBJ databases">
        <title>Genome sequence of Streptomyces albireticuli NRRL B-1670.</title>
        <authorList>
            <person name="Graham D.E."/>
            <person name="Mahan K.M."/>
            <person name="Klingeman D.M."/>
            <person name="Hettich R.L."/>
            <person name="Parry R.J."/>
            <person name="Spain J.C."/>
        </authorList>
    </citation>
    <scope>NUCLEOTIDE SEQUENCE [LARGE SCALE GENOMIC DNA]</scope>
    <source>
        <strain evidence="13 14">NRRL B-1670</strain>
    </source>
</reference>
<evidence type="ECO:0000256" key="1">
    <source>
        <dbReference type="ARBA" id="ARBA00001957"/>
    </source>
</evidence>
<dbReference type="PROSITE" id="PS00012">
    <property type="entry name" value="PHOSPHOPANTETHEINE"/>
    <property type="match status" value="1"/>
</dbReference>
<evidence type="ECO:0000256" key="4">
    <source>
        <dbReference type="ARBA" id="ARBA00022553"/>
    </source>
</evidence>
<dbReference type="SMART" id="SM00825">
    <property type="entry name" value="PKS_KS"/>
    <property type="match status" value="2"/>
</dbReference>
<dbReference type="GO" id="GO:0006633">
    <property type="term" value="P:fatty acid biosynthetic process"/>
    <property type="evidence" value="ECO:0007669"/>
    <property type="project" value="InterPro"/>
</dbReference>
<dbReference type="InterPro" id="IPR001227">
    <property type="entry name" value="Ac_transferase_dom_sf"/>
</dbReference>
<dbReference type="Proteomes" id="UP000218944">
    <property type="component" value="Unassembled WGS sequence"/>
</dbReference>
<feature type="active site" description="Proton acceptor; for dehydratase activity" evidence="9">
    <location>
        <position position="972"/>
    </location>
</feature>
<dbReference type="Gene3D" id="1.10.1200.10">
    <property type="entry name" value="ACP-like"/>
    <property type="match status" value="1"/>
</dbReference>
<dbReference type="SUPFAM" id="SSF47336">
    <property type="entry name" value="ACP-like"/>
    <property type="match status" value="1"/>
</dbReference>
<dbReference type="SUPFAM" id="SSF52151">
    <property type="entry name" value="FabD/lysophospholipase-like"/>
    <property type="match status" value="1"/>
</dbReference>
<dbReference type="GO" id="GO:0004315">
    <property type="term" value="F:3-oxoacyl-[acyl-carrier-protein] synthase activity"/>
    <property type="evidence" value="ECO:0007669"/>
    <property type="project" value="InterPro"/>
</dbReference>
<dbReference type="CDD" id="cd08956">
    <property type="entry name" value="KR_3_FAS_SDR_x"/>
    <property type="match status" value="1"/>
</dbReference>
<sequence length="2333" mass="242769">MTDASTEQIVGALRASLKETERLRLRNHKLESATREPLAVVGMACRFAGGVRTPEDLWDLVDEGRDAVTPLPEDRGWDTEGLYDPDPDAPGRSYTREGGFIHDAQEFDADFFAVPPREAMAMDPQQRLLLETSWEAIERAGIAPRTLRGEPVGVFYGTGWSDYVTRLKRPPETVEGYFVTGNTQSVVAGRVSYALGLEGPAVAIDTACSSSLVALHLAGQALRGGECSLALAGGVSIMAGPRVFTEFSRMRGLSPDGRCKAFAASADGFGPAEGVGVLLLERLSDARRNGHEVLAVIRGSAVNQDGASSALSAPNGPSQQRVIRAALANAGLTPDEIDVIEAHGTGTPLGDPIEAQALQATYGRDRPADRPLWLGSVKSNIGHAQAAAGAAGVIKMVMALRRGVLPRTLHAEEPSPHVDWSAGGLTLLDEAREWPAVADRPRRVGVSSFGISGTNAHVIVEEAPGDVGDAAEVVEAPAADRGPVPVVPWVLFARSAEGLRGQASRLREHALHRPGLDPVDVGFSLVTARASMEHRGVVLGGDREALLKGLEALAEGAPGAGVVSGVARGGVRPVLVFPGQGSQWVGMAVGLLESSPVFAGRIAECERALSPYVDWSLGEVLRGVEDSEELLERVDVVQPVLFAVMVSLAEVWRSLGVEPGAVVGHSQGEIAAACVAGGLSLDDAARVVALRSRAIRKIAGLGGMVSVAAGRSDTARMLARWQGRLGVAAVNGPSSTVVSGDADALEEFLAVCEKAEVRARRVPVDYASHSVHVDRIRGELLEVLAPVSPVTSRIPFFSTVSGDWVDTAGLDASYWFENLRRPVEFEAATRSLLAQGYGVFVESSAHPVLTTGVLETIEDGDLPGAAVGSLRRDEGGWDRFLLSAAEAFTHGVPVDWTTVLPGARRVDLPTYAFQRTRYWLEESGREAGDLSAVGMGAFGHPLLGAAVELAEDRSVLLTGRISARTHPWVADHAIAGTVLLPGAGLAELAVRAGDEAGCGRVEELTLEAPLVVPEEGSVAVQVRVGPEDASGRRPVSVHSQPADGRDWVRHADGVLAAGESDTPGEQGMSDGFRDLADWPPPGAEPVPLEGFYGRLAADGYGYGPAFQGLRAVWRRGDEVFAEVGLPEEARGEAEGFGIHPALLDASLHPTLATAANNDYASGEVRLPFAWRGLSLLATGAKDVRVRLAPAASVRDGLSLRIADTEGRPVASADALVSRPVPADRLRQAAGAAEQAVLHGVDWIPAPERAGGEGAPPVRWALLDGAERPYPVHVVLPCLPSDGAADRDPVRATHEAVNGALAAVQAWLADPAASDSRLVVVTSGAVDTSGPGSTGGIGVIGGPGSTGVRGDLAHAAVRGLVRSAQSEHPDRFVLVDVDDAAGWEAALPAALAADEPQVAVRGGVALVPRLTRAVPEPGAGERAWDAEGTVLITGGTGALGRLLARHLVAHRGVRHLLLAGRRGPDAPGAAGLRDELAALGASVTLAACDVADRAALDGLLAGIPDRHPLTAVVHAAGVLDDAVVTALTPDRVSAVLRPKADAAWNLHEATRALDLAAFVLFSSTAGIVGGPGQGNYAAANTFLDALAAHRRAAGLPAVSLAWGLWERESSGMTGKLSRADRVRLAREGVTPLTDAQGLALFDAASASTTTESASGRALLVPVRLDAGALRSRAAAGDLPPLLRGLVRAPARRPASAETSAADGGRAGSALVRRLAGLAEAEQERVLLDLVRTHAAAALGHAKPAAVDPRRGFQDMGFDSLMAVRLRNQVNAAVGLRLPSTLIFDHPTAHALARHLRTELMGERHTGGGTAPSQAEPRTGPAAHDEPLAVIGMACRFPGGVASPEELWELVSEERDAVTPFPDDRGWDLEGIYDPDPDAPGKSYAREGAFLHDAGDFDAEAFGISPREALAMDPQQRLLLETSWEAFERAGLDLAGLRGGRVGVFAGAMASDYVSSLNKVPEDVEAFTMTGSTSSVISGRVAYAFGLEGPAVTVDTACSSSLVALHLAGQSLRAGECTLALAGGVTVMAGPQEFADFSRQRGLAADGRCKAFSASADGVGPAEGAGVLLLERLSDARRHGHEVLAVIRGSAVNQDGASSGLTVPNGPSQQRVIRAALANARLSPDEVDVVEAHGTGTTLGDPIEAQALLATYGQGRSAGRPLWLGSVKSNIAHTQAAAGVAGVIKMVQAMRHGVLPKTLHIDEPSPHVEWSSGGVELLREAQEWPAVADRPRRAGVSSFGISGTNAHVIVEEPPPATGEAEVPVGRGPVPVPVVPWALSARTPEALRGQAARLREFVAGRPALDVADVGFSLGVSRTALEHRVVVLGAGRGELLA</sequence>
<evidence type="ECO:0000256" key="5">
    <source>
        <dbReference type="ARBA" id="ARBA00022679"/>
    </source>
</evidence>
<feature type="region of interest" description="N-terminal hotdog fold" evidence="9">
    <location>
        <begin position="940"/>
        <end position="1062"/>
    </location>
</feature>
<evidence type="ECO:0000313" key="13">
    <source>
        <dbReference type="EMBL" id="PAU49090.1"/>
    </source>
</evidence>
<dbReference type="InterPro" id="IPR042104">
    <property type="entry name" value="PKS_dehydratase_sf"/>
</dbReference>
<feature type="region of interest" description="C-terminal hotdog fold" evidence="9">
    <location>
        <begin position="1083"/>
        <end position="1226"/>
    </location>
</feature>
<dbReference type="InterPro" id="IPR049900">
    <property type="entry name" value="PKS_mFAS_DH"/>
</dbReference>
<dbReference type="Pfam" id="PF14765">
    <property type="entry name" value="PS-DH"/>
    <property type="match status" value="1"/>
</dbReference>
<dbReference type="Pfam" id="PF00109">
    <property type="entry name" value="ketoacyl-synt"/>
    <property type="match status" value="2"/>
</dbReference>
<keyword evidence="8" id="KW-0012">Acyltransferase</keyword>
<evidence type="ECO:0000259" key="10">
    <source>
        <dbReference type="PROSITE" id="PS50075"/>
    </source>
</evidence>
<dbReference type="InterPro" id="IPR009081">
    <property type="entry name" value="PP-bd_ACP"/>
</dbReference>
<keyword evidence="7" id="KW-0511">Multifunctional enzyme</keyword>
<comment type="cofactor">
    <cofactor evidence="1">
        <name>pantetheine 4'-phosphate</name>
        <dbReference type="ChEBI" id="CHEBI:47942"/>
    </cofactor>
</comment>
<dbReference type="FunFam" id="3.40.366.10:FF:000002">
    <property type="entry name" value="Probable polyketide synthase 2"/>
    <property type="match status" value="1"/>
</dbReference>
<dbReference type="Pfam" id="PF08659">
    <property type="entry name" value="KR"/>
    <property type="match status" value="1"/>
</dbReference>
<dbReference type="InterPro" id="IPR016036">
    <property type="entry name" value="Malonyl_transacylase_ACP-bd"/>
</dbReference>
<evidence type="ECO:0000256" key="8">
    <source>
        <dbReference type="ARBA" id="ARBA00023315"/>
    </source>
</evidence>
<organism evidence="13 14">
    <name type="scientific">Streptomyces albireticuli</name>
    <dbReference type="NCBI Taxonomy" id="1940"/>
    <lineage>
        <taxon>Bacteria</taxon>
        <taxon>Bacillati</taxon>
        <taxon>Actinomycetota</taxon>
        <taxon>Actinomycetes</taxon>
        <taxon>Kitasatosporales</taxon>
        <taxon>Streptomycetaceae</taxon>
        <taxon>Streptomyces</taxon>
    </lineage>
</organism>
<dbReference type="SUPFAM" id="SSF53901">
    <property type="entry name" value="Thiolase-like"/>
    <property type="match status" value="2"/>
</dbReference>
<keyword evidence="4" id="KW-0597">Phosphoprotein</keyword>
<feature type="domain" description="Carrier" evidence="10">
    <location>
        <begin position="1723"/>
        <end position="1798"/>
    </location>
</feature>
<dbReference type="FunFam" id="3.40.47.10:FF:000019">
    <property type="entry name" value="Polyketide synthase type I"/>
    <property type="match status" value="2"/>
</dbReference>
<dbReference type="InterPro" id="IPR055123">
    <property type="entry name" value="SpnB-like_Rossmann"/>
</dbReference>
<evidence type="ECO:0000259" key="11">
    <source>
        <dbReference type="PROSITE" id="PS52004"/>
    </source>
</evidence>
<feature type="domain" description="PKS/mFAS DH" evidence="12">
    <location>
        <begin position="940"/>
        <end position="1226"/>
    </location>
</feature>
<dbReference type="InterPro" id="IPR015083">
    <property type="entry name" value="NorB/c/GfsB-D-like_docking"/>
</dbReference>
<comment type="caution">
    <text evidence="13">The sequence shown here is derived from an EMBL/GenBank/DDBJ whole genome shotgun (WGS) entry which is preliminary data.</text>
</comment>
<dbReference type="InterPro" id="IPR050091">
    <property type="entry name" value="PKS_NRPS_Biosynth_Enz"/>
</dbReference>
<feature type="active site" description="Proton donor; for dehydratase activity" evidence="9">
    <location>
        <position position="1144"/>
    </location>
</feature>
<dbReference type="CDD" id="cd00833">
    <property type="entry name" value="PKS"/>
    <property type="match status" value="2"/>
</dbReference>
<dbReference type="InterPro" id="IPR036736">
    <property type="entry name" value="ACP-like_sf"/>
</dbReference>
<dbReference type="Pfam" id="PF21089">
    <property type="entry name" value="PKS_DH_N"/>
    <property type="match status" value="1"/>
</dbReference>
<dbReference type="Gene3D" id="3.30.70.3290">
    <property type="match status" value="2"/>
</dbReference>
<evidence type="ECO:0000256" key="3">
    <source>
        <dbReference type="ARBA" id="ARBA00022450"/>
    </source>
</evidence>
<keyword evidence="5" id="KW-0808">Transferase</keyword>
<dbReference type="SMART" id="SM00827">
    <property type="entry name" value="PKS_AT"/>
    <property type="match status" value="1"/>
</dbReference>
<dbReference type="PROSITE" id="PS52004">
    <property type="entry name" value="KS3_2"/>
    <property type="match status" value="2"/>
</dbReference>
<evidence type="ECO:0000256" key="6">
    <source>
        <dbReference type="ARBA" id="ARBA00023194"/>
    </source>
</evidence>
<dbReference type="PANTHER" id="PTHR43775">
    <property type="entry name" value="FATTY ACID SYNTHASE"/>
    <property type="match status" value="1"/>
</dbReference>
<dbReference type="PROSITE" id="PS50075">
    <property type="entry name" value="CARRIER"/>
    <property type="match status" value="1"/>
</dbReference>
<dbReference type="Pfam" id="PF08990">
    <property type="entry name" value="Docking"/>
    <property type="match status" value="1"/>
</dbReference>
<dbReference type="GO" id="GO:0031177">
    <property type="term" value="F:phosphopantetheine binding"/>
    <property type="evidence" value="ECO:0007669"/>
    <property type="project" value="InterPro"/>
</dbReference>
<evidence type="ECO:0000313" key="14">
    <source>
        <dbReference type="Proteomes" id="UP000218944"/>
    </source>
</evidence>
<feature type="domain" description="Ketosynthase family 3 (KS3)" evidence="11">
    <location>
        <begin position="35"/>
        <end position="462"/>
    </location>
</feature>
<dbReference type="Gene3D" id="3.10.129.110">
    <property type="entry name" value="Polyketide synthase dehydratase"/>
    <property type="match status" value="1"/>
</dbReference>
<dbReference type="Pfam" id="PF16197">
    <property type="entry name" value="KAsynt_C_assoc"/>
    <property type="match status" value="2"/>
</dbReference>
<protein>
    <submittedName>
        <fullName evidence="13">Uncharacterized protein</fullName>
    </submittedName>
</protein>
<dbReference type="SMART" id="SM00822">
    <property type="entry name" value="PKS_KR"/>
    <property type="match status" value="1"/>
</dbReference>
<dbReference type="Pfam" id="PF22953">
    <property type="entry name" value="SpnB_Rossmann"/>
    <property type="match status" value="1"/>
</dbReference>
<evidence type="ECO:0000259" key="12">
    <source>
        <dbReference type="PROSITE" id="PS52019"/>
    </source>
</evidence>
<dbReference type="InterPro" id="IPR057326">
    <property type="entry name" value="KR_dom"/>
</dbReference>
<dbReference type="PROSITE" id="PS52019">
    <property type="entry name" value="PKS_MFAS_DH"/>
    <property type="match status" value="1"/>
</dbReference>
<dbReference type="SUPFAM" id="SSF55048">
    <property type="entry name" value="Probable ACP-binding domain of malonyl-CoA ACP transacylase"/>
    <property type="match status" value="1"/>
</dbReference>
<dbReference type="Gene3D" id="3.40.366.10">
    <property type="entry name" value="Malonyl-Coenzyme A Acyl Carrier Protein, domain 2"/>
    <property type="match status" value="1"/>
</dbReference>
<dbReference type="InterPro" id="IPR036291">
    <property type="entry name" value="NAD(P)-bd_dom_sf"/>
</dbReference>
<dbReference type="SMART" id="SM00823">
    <property type="entry name" value="PKS_PP"/>
    <property type="match status" value="1"/>
</dbReference>
<evidence type="ECO:0000256" key="9">
    <source>
        <dbReference type="PROSITE-ProRule" id="PRU01363"/>
    </source>
</evidence>
<dbReference type="InterPro" id="IPR014043">
    <property type="entry name" value="Acyl_transferase_dom"/>
</dbReference>
<dbReference type="InterPro" id="IPR049552">
    <property type="entry name" value="PKS_DH_N"/>
</dbReference>
<dbReference type="InterPro" id="IPR018201">
    <property type="entry name" value="Ketoacyl_synth_AS"/>
</dbReference>
<name>A0A2A2DCL5_9ACTN</name>
<dbReference type="InterPro" id="IPR016039">
    <property type="entry name" value="Thiolase-like"/>
</dbReference>
<dbReference type="Gene3D" id="3.40.47.10">
    <property type="match status" value="2"/>
</dbReference>
<keyword evidence="6" id="KW-0045">Antibiotic biosynthesis</keyword>
<dbReference type="InterPro" id="IPR014030">
    <property type="entry name" value="Ketoacyl_synth_N"/>
</dbReference>
<dbReference type="InterPro" id="IPR006162">
    <property type="entry name" value="Ppantetheine_attach_site"/>
</dbReference>
<dbReference type="SUPFAM" id="SSF51735">
    <property type="entry name" value="NAD(P)-binding Rossmann-fold domains"/>
    <property type="match status" value="2"/>
</dbReference>
<dbReference type="PANTHER" id="PTHR43775:SF51">
    <property type="entry name" value="INACTIVE PHENOLPHTHIOCEROL SYNTHESIS POLYKETIDE SYNTHASE TYPE I PKS1-RELATED"/>
    <property type="match status" value="1"/>
</dbReference>
<dbReference type="InterPro" id="IPR016035">
    <property type="entry name" value="Acyl_Trfase/lysoPLipase"/>
</dbReference>
<feature type="domain" description="Ketosynthase family 3 (KS3)" evidence="11">
    <location>
        <begin position="1823"/>
        <end position="2250"/>
    </location>
</feature>
<dbReference type="InterPro" id="IPR020841">
    <property type="entry name" value="PKS_Beta-ketoAc_synthase_dom"/>
</dbReference>